<gene>
    <name evidence="1" type="ORF">V5O48_009178</name>
</gene>
<organism evidence="1 2">
    <name type="scientific">Marasmius crinis-equi</name>
    <dbReference type="NCBI Taxonomy" id="585013"/>
    <lineage>
        <taxon>Eukaryota</taxon>
        <taxon>Fungi</taxon>
        <taxon>Dikarya</taxon>
        <taxon>Basidiomycota</taxon>
        <taxon>Agaricomycotina</taxon>
        <taxon>Agaricomycetes</taxon>
        <taxon>Agaricomycetidae</taxon>
        <taxon>Agaricales</taxon>
        <taxon>Marasmiineae</taxon>
        <taxon>Marasmiaceae</taxon>
        <taxon>Marasmius</taxon>
    </lineage>
</organism>
<evidence type="ECO:0000313" key="2">
    <source>
        <dbReference type="Proteomes" id="UP001465976"/>
    </source>
</evidence>
<sequence length="366" mass="41668">MAEFGSHPLSKRSLEAWKVLSRHFSRCKHLELTFPQLDFLKIDDLSFPRLESLIEGEYQYLQDSTEDNMLWLTRAILEAPKLTQVSTWGIHRMYPFPQLARLELRYIIPDEFSVFLDVLPSCKRLESLILFSLDDSGMEPIAHEMVELPSLQELIIYGLEAVTLYKDNVILSTLLSSLSMPSLVTLRLDCEDWPPELLIVAERSPLLERVTLTFEITFVEDPLPLAPFLQSVGNLKNFELNTPWVSDVTSDSDEDIASDGPVQWSNKVLSTLLDDLRIRPNSPVPLPKLESLILRLSDITLNSEVVERVLEMVRERHSTSRPLLKELSLVRDTTCGSGTLFPYSEAVEKIREVESIFGVKVVIAEG</sequence>
<name>A0ABR3FBU7_9AGAR</name>
<dbReference type="Proteomes" id="UP001465976">
    <property type="component" value="Unassembled WGS sequence"/>
</dbReference>
<protein>
    <submittedName>
        <fullName evidence="1">Uncharacterized protein</fullName>
    </submittedName>
</protein>
<dbReference type="InterPro" id="IPR032675">
    <property type="entry name" value="LRR_dom_sf"/>
</dbReference>
<reference evidence="1 2" key="1">
    <citation type="submission" date="2024-02" db="EMBL/GenBank/DDBJ databases">
        <title>A draft genome for the cacao thread blight pathogen Marasmius crinis-equi.</title>
        <authorList>
            <person name="Cohen S.P."/>
            <person name="Baruah I.K."/>
            <person name="Amoako-Attah I."/>
            <person name="Bukari Y."/>
            <person name="Meinhardt L.W."/>
            <person name="Bailey B.A."/>
        </authorList>
    </citation>
    <scope>NUCLEOTIDE SEQUENCE [LARGE SCALE GENOMIC DNA]</scope>
    <source>
        <strain evidence="1 2">GH-76</strain>
    </source>
</reference>
<dbReference type="Gene3D" id="3.80.10.10">
    <property type="entry name" value="Ribonuclease Inhibitor"/>
    <property type="match status" value="1"/>
</dbReference>
<keyword evidence="2" id="KW-1185">Reference proteome</keyword>
<comment type="caution">
    <text evidence="1">The sequence shown here is derived from an EMBL/GenBank/DDBJ whole genome shotgun (WGS) entry which is preliminary data.</text>
</comment>
<dbReference type="EMBL" id="JBAHYK010000584">
    <property type="protein sequence ID" value="KAL0572783.1"/>
    <property type="molecule type" value="Genomic_DNA"/>
</dbReference>
<proteinExistence type="predicted"/>
<evidence type="ECO:0000313" key="1">
    <source>
        <dbReference type="EMBL" id="KAL0572783.1"/>
    </source>
</evidence>
<accession>A0ABR3FBU7</accession>
<dbReference type="SUPFAM" id="SSF52047">
    <property type="entry name" value="RNI-like"/>
    <property type="match status" value="1"/>
</dbReference>